<evidence type="ECO:0000256" key="4">
    <source>
        <dbReference type="ARBA" id="ARBA00022838"/>
    </source>
</evidence>
<evidence type="ECO:0000256" key="1">
    <source>
        <dbReference type="ARBA" id="ARBA00004123"/>
    </source>
</evidence>
<keyword evidence="3" id="KW-0158">Chromosome</keyword>
<evidence type="ECO:0000259" key="8">
    <source>
        <dbReference type="Pfam" id="PF05837"/>
    </source>
</evidence>
<protein>
    <submittedName>
        <fullName evidence="9">Centromere protein H</fullName>
    </submittedName>
</protein>
<evidence type="ECO:0000313" key="10">
    <source>
        <dbReference type="Proteomes" id="UP000261540"/>
    </source>
</evidence>
<dbReference type="PANTHER" id="PTHR48122">
    <property type="entry name" value="CENTROMERE PROTEIN H"/>
    <property type="match status" value="1"/>
</dbReference>
<dbReference type="GO" id="GO:0043515">
    <property type="term" value="F:kinetochore binding"/>
    <property type="evidence" value="ECO:0007669"/>
    <property type="project" value="TreeGrafter"/>
</dbReference>
<dbReference type="InterPro" id="IPR008426">
    <property type="entry name" value="CENP-H_C"/>
</dbReference>
<dbReference type="PANTHER" id="PTHR48122:SF1">
    <property type="entry name" value="CENTROMERE PROTEIN H"/>
    <property type="match status" value="1"/>
</dbReference>
<accession>A0A3B3Q3W8</accession>
<evidence type="ECO:0000313" key="9">
    <source>
        <dbReference type="Ensembl" id="ENSPKIP00000000106.1"/>
    </source>
</evidence>
<dbReference type="GO" id="GO:0000776">
    <property type="term" value="C:kinetochore"/>
    <property type="evidence" value="ECO:0007669"/>
    <property type="project" value="UniProtKB-KW"/>
</dbReference>
<dbReference type="Proteomes" id="UP000261540">
    <property type="component" value="Unplaced"/>
</dbReference>
<keyword evidence="4" id="KW-0995">Kinetochore</keyword>
<comment type="subcellular location">
    <subcellularLocation>
        <location evidence="2">Chromosome</location>
        <location evidence="2">Centromere</location>
        <location evidence="2">Kinetochore</location>
    </subcellularLocation>
    <subcellularLocation>
        <location evidence="1">Nucleus</location>
    </subcellularLocation>
</comment>
<dbReference type="Pfam" id="PF05837">
    <property type="entry name" value="CENP-H"/>
    <property type="match status" value="1"/>
</dbReference>
<evidence type="ECO:0000256" key="7">
    <source>
        <dbReference type="ARBA" id="ARBA00025735"/>
    </source>
</evidence>
<dbReference type="GO" id="GO:0007052">
    <property type="term" value="P:mitotic spindle organization"/>
    <property type="evidence" value="ECO:0007669"/>
    <property type="project" value="TreeGrafter"/>
</dbReference>
<name>A0A3B3Q3W8_9TELE</name>
<evidence type="ECO:0000256" key="3">
    <source>
        <dbReference type="ARBA" id="ARBA00022454"/>
    </source>
</evidence>
<feature type="domain" description="Centromere protein H C-terminal" evidence="8">
    <location>
        <begin position="37"/>
        <end position="208"/>
    </location>
</feature>
<dbReference type="GO" id="GO:0005634">
    <property type="term" value="C:nucleus"/>
    <property type="evidence" value="ECO:0007669"/>
    <property type="project" value="UniProtKB-SubCell"/>
</dbReference>
<comment type="similarity">
    <text evidence="7">Belongs to the CENP-H/MCM16 family.</text>
</comment>
<dbReference type="GO" id="GO:0051382">
    <property type="term" value="P:kinetochore assembly"/>
    <property type="evidence" value="ECO:0007669"/>
    <property type="project" value="InterPro"/>
</dbReference>
<evidence type="ECO:0000256" key="2">
    <source>
        <dbReference type="ARBA" id="ARBA00004629"/>
    </source>
</evidence>
<organism evidence="9 10">
    <name type="scientific">Paramormyrops kingsleyae</name>
    <dbReference type="NCBI Taxonomy" id="1676925"/>
    <lineage>
        <taxon>Eukaryota</taxon>
        <taxon>Metazoa</taxon>
        <taxon>Chordata</taxon>
        <taxon>Craniata</taxon>
        <taxon>Vertebrata</taxon>
        <taxon>Euteleostomi</taxon>
        <taxon>Actinopterygii</taxon>
        <taxon>Neopterygii</taxon>
        <taxon>Teleostei</taxon>
        <taxon>Osteoglossocephala</taxon>
        <taxon>Osteoglossomorpha</taxon>
        <taxon>Osteoglossiformes</taxon>
        <taxon>Mormyridae</taxon>
        <taxon>Paramormyrops</taxon>
    </lineage>
</organism>
<keyword evidence="10" id="KW-1185">Reference proteome</keyword>
<reference evidence="9" key="2">
    <citation type="submission" date="2025-09" db="UniProtKB">
        <authorList>
            <consortium name="Ensembl"/>
        </authorList>
    </citation>
    <scope>IDENTIFICATION</scope>
</reference>
<proteinExistence type="inferred from homology"/>
<dbReference type="GeneTree" id="ENSGT00390000009578"/>
<evidence type="ECO:0000256" key="6">
    <source>
        <dbReference type="ARBA" id="ARBA00023328"/>
    </source>
</evidence>
<reference evidence="9" key="1">
    <citation type="submission" date="2025-08" db="UniProtKB">
        <authorList>
            <consortium name="Ensembl"/>
        </authorList>
    </citation>
    <scope>IDENTIFICATION</scope>
</reference>
<evidence type="ECO:0000256" key="5">
    <source>
        <dbReference type="ARBA" id="ARBA00023242"/>
    </source>
</evidence>
<keyword evidence="6" id="KW-0137">Centromere</keyword>
<sequence length="232" mass="26973">MDLFDELENVASRLETVALSGCQAPEDPNGKDNSPAQILRIKEKMANQCFEMQVKISAEKLKKSCGEQESSRDMSECESEIEEARINHCNKTLALQRMQIWWGISERLKKNDTESEVLKASAKHSLELSSKILEVQQESSEIQDQVFQLQKKRLDLKRLIHEKMKEMEELKRMREHPEEGKYKKALEKGQEYLQKYQKMATMTQNVLQTGETAVDRYDSFVSVTISIFFRCK</sequence>
<dbReference type="Ensembl" id="ENSPKIT00000023989.1">
    <property type="protein sequence ID" value="ENSPKIP00000000106.1"/>
    <property type="gene ID" value="ENSPKIG00000018893.1"/>
</dbReference>
<dbReference type="GO" id="GO:0007059">
    <property type="term" value="P:chromosome segregation"/>
    <property type="evidence" value="ECO:0007669"/>
    <property type="project" value="TreeGrafter"/>
</dbReference>
<keyword evidence="5" id="KW-0539">Nucleus</keyword>
<dbReference type="InterPro" id="IPR040034">
    <property type="entry name" value="CENP-H"/>
</dbReference>
<dbReference type="AlphaFoldDB" id="A0A3B3Q3W8"/>